<gene>
    <name evidence="1" type="ORF">TbgDal_V380</name>
</gene>
<dbReference type="RefSeq" id="XP_011773187.1">
    <property type="nucleotide sequence ID" value="XM_011774885.1"/>
</dbReference>
<accession>C9ZNC2</accession>
<evidence type="ECO:0000313" key="2">
    <source>
        <dbReference type="Proteomes" id="UP000002316"/>
    </source>
</evidence>
<dbReference type="AlphaFoldDB" id="C9ZNC2"/>
<organism evidence="1 2">
    <name type="scientific">Trypanosoma brucei gambiense (strain MHOM/CI/86/DAL972)</name>
    <dbReference type="NCBI Taxonomy" id="679716"/>
    <lineage>
        <taxon>Eukaryota</taxon>
        <taxon>Discoba</taxon>
        <taxon>Euglenozoa</taxon>
        <taxon>Kinetoplastea</taxon>
        <taxon>Metakinetoplastina</taxon>
        <taxon>Trypanosomatida</taxon>
        <taxon>Trypanosomatidae</taxon>
        <taxon>Trypanosoma</taxon>
    </lineage>
</organism>
<dbReference type="Proteomes" id="UP000002316">
    <property type="component" value="Chromosome 5"/>
</dbReference>
<sequence length="121" mass="13822">MDQLIEFWETHTTIAPSPPHIYRVCMWFAVPSCSEHTAFSFVSHARRKFTHNSVTIFKLGCLAPPPLFPHHRDPSSSFLCSSEVAIDDDSKDTRVPYRISRSPPPELFSKEPFPDVILFCS</sequence>
<dbReference type="GeneID" id="23861381"/>
<dbReference type="EMBL" id="FN554968">
    <property type="protein sequence ID" value="CBH10900.1"/>
    <property type="molecule type" value="Genomic_DNA"/>
</dbReference>
<dbReference type="KEGG" id="tbg:TbgDal_V380"/>
<proteinExistence type="predicted"/>
<evidence type="ECO:0000313" key="1">
    <source>
        <dbReference type="EMBL" id="CBH10900.1"/>
    </source>
</evidence>
<reference evidence="2" key="1">
    <citation type="journal article" date="2010" name="PLoS Negl. Trop. Dis.">
        <title>The genome sequence of Trypanosoma brucei gambiense, causative agent of chronic human african trypanosomiasis.</title>
        <authorList>
            <person name="Jackson A.P."/>
            <person name="Sanders M."/>
            <person name="Berry A."/>
            <person name="McQuillan J."/>
            <person name="Aslett M.A."/>
            <person name="Quail M.A."/>
            <person name="Chukualim B."/>
            <person name="Capewell P."/>
            <person name="MacLeod A."/>
            <person name="Melville S.E."/>
            <person name="Gibson W."/>
            <person name="Barry J.D."/>
            <person name="Berriman M."/>
            <person name="Hertz-Fowler C."/>
        </authorList>
    </citation>
    <scope>NUCLEOTIDE SEQUENCE [LARGE SCALE GENOMIC DNA]</scope>
    <source>
        <strain evidence="2">MHOM/CI/86/DAL972</strain>
    </source>
</reference>
<protein>
    <submittedName>
        <fullName evidence="1">Uncharacterized protein</fullName>
    </submittedName>
</protein>
<name>C9ZNC2_TRYB9</name>